<reference evidence="4" key="1">
    <citation type="submission" date="2021-05" db="EMBL/GenBank/DDBJ databases">
        <title>The genome of the haptophyte Pavlova lutheri (Diacronema luteri, Pavlovales) - a model for lipid biosynthesis in eukaryotic algae.</title>
        <authorList>
            <person name="Hulatt C.J."/>
            <person name="Posewitz M.C."/>
        </authorList>
    </citation>
    <scope>NUCLEOTIDE SEQUENCE</scope>
    <source>
        <strain evidence="4">NIVA-4/92</strain>
    </source>
</reference>
<sequence>MAFFGLTALAGMATDGPFRANTRSVLNIRTKEDWIEIFHLFQLYDEDGNGMFDTKELKNLLTTFCNRDPPDHEVELLAKRLDQNRNGLITWDEFVEGLRTASADASGALVVPMTEYASARLFHEDLVRHHRRKTGPQQQYKQPMCSSHEVGWLEGLVPPVGETCNRHRSSDLSQYATASERARRGHSAQAHMSSLGRAAVASQAGFGLGV</sequence>
<dbReference type="SUPFAM" id="SSF47473">
    <property type="entry name" value="EF-hand"/>
    <property type="match status" value="1"/>
</dbReference>
<evidence type="ECO:0000256" key="2">
    <source>
        <dbReference type="SAM" id="MobiDB-lite"/>
    </source>
</evidence>
<gene>
    <name evidence="4" type="ORF">KFE25_000121</name>
</gene>
<dbReference type="InterPro" id="IPR002048">
    <property type="entry name" value="EF_hand_dom"/>
</dbReference>
<evidence type="ECO:0000259" key="3">
    <source>
        <dbReference type="PROSITE" id="PS50222"/>
    </source>
</evidence>
<accession>A0A8J5XC95</accession>
<dbReference type="InterPro" id="IPR018247">
    <property type="entry name" value="EF_Hand_1_Ca_BS"/>
</dbReference>
<keyword evidence="1" id="KW-0106">Calcium</keyword>
<feature type="domain" description="EF-hand" evidence="3">
    <location>
        <begin position="69"/>
        <end position="104"/>
    </location>
</feature>
<dbReference type="AlphaFoldDB" id="A0A8J5XC95"/>
<dbReference type="InterPro" id="IPR011992">
    <property type="entry name" value="EF-hand-dom_pair"/>
</dbReference>
<evidence type="ECO:0000256" key="1">
    <source>
        <dbReference type="ARBA" id="ARBA00022837"/>
    </source>
</evidence>
<feature type="domain" description="EF-hand" evidence="3">
    <location>
        <begin position="32"/>
        <end position="67"/>
    </location>
</feature>
<evidence type="ECO:0000313" key="5">
    <source>
        <dbReference type="Proteomes" id="UP000751190"/>
    </source>
</evidence>
<keyword evidence="5" id="KW-1185">Reference proteome</keyword>
<dbReference type="Pfam" id="PF13499">
    <property type="entry name" value="EF-hand_7"/>
    <property type="match status" value="1"/>
</dbReference>
<dbReference type="Gene3D" id="1.10.238.10">
    <property type="entry name" value="EF-hand"/>
    <property type="match status" value="1"/>
</dbReference>
<organism evidence="4 5">
    <name type="scientific">Diacronema lutheri</name>
    <name type="common">Unicellular marine alga</name>
    <name type="synonym">Monochrysis lutheri</name>
    <dbReference type="NCBI Taxonomy" id="2081491"/>
    <lineage>
        <taxon>Eukaryota</taxon>
        <taxon>Haptista</taxon>
        <taxon>Haptophyta</taxon>
        <taxon>Pavlovophyceae</taxon>
        <taxon>Pavlovales</taxon>
        <taxon>Pavlovaceae</taxon>
        <taxon>Diacronema</taxon>
    </lineage>
</organism>
<protein>
    <recommendedName>
        <fullName evidence="3">EF-hand domain-containing protein</fullName>
    </recommendedName>
</protein>
<dbReference type="EMBL" id="JAGTXO010000014">
    <property type="protein sequence ID" value="KAG8463953.1"/>
    <property type="molecule type" value="Genomic_DNA"/>
</dbReference>
<dbReference type="PROSITE" id="PS50222">
    <property type="entry name" value="EF_HAND_2"/>
    <property type="match status" value="2"/>
</dbReference>
<dbReference type="SMART" id="SM00054">
    <property type="entry name" value="EFh"/>
    <property type="match status" value="2"/>
</dbReference>
<feature type="region of interest" description="Disordered" evidence="2">
    <location>
        <begin position="167"/>
        <end position="191"/>
    </location>
</feature>
<evidence type="ECO:0000313" key="4">
    <source>
        <dbReference type="EMBL" id="KAG8463953.1"/>
    </source>
</evidence>
<proteinExistence type="predicted"/>
<dbReference type="Proteomes" id="UP000751190">
    <property type="component" value="Unassembled WGS sequence"/>
</dbReference>
<dbReference type="GO" id="GO:0005509">
    <property type="term" value="F:calcium ion binding"/>
    <property type="evidence" value="ECO:0007669"/>
    <property type="project" value="InterPro"/>
</dbReference>
<dbReference type="PROSITE" id="PS00018">
    <property type="entry name" value="EF_HAND_1"/>
    <property type="match status" value="1"/>
</dbReference>
<dbReference type="OrthoDB" id="26525at2759"/>
<dbReference type="CDD" id="cd00051">
    <property type="entry name" value="EFh"/>
    <property type="match status" value="1"/>
</dbReference>
<name>A0A8J5XC95_DIALT</name>
<comment type="caution">
    <text evidence="4">The sequence shown here is derived from an EMBL/GenBank/DDBJ whole genome shotgun (WGS) entry which is preliminary data.</text>
</comment>